<evidence type="ECO:0000313" key="7">
    <source>
        <dbReference type="Proteomes" id="UP000228859"/>
    </source>
</evidence>
<dbReference type="NCBIfam" id="TIGR00229">
    <property type="entry name" value="sensory_box"/>
    <property type="match status" value="2"/>
</dbReference>
<evidence type="ECO:0000259" key="3">
    <source>
        <dbReference type="PROSITE" id="PS50113"/>
    </source>
</evidence>
<dbReference type="SMART" id="SM00052">
    <property type="entry name" value="EAL"/>
    <property type="match status" value="1"/>
</dbReference>
<dbReference type="InterPro" id="IPR035965">
    <property type="entry name" value="PAS-like_dom_sf"/>
</dbReference>
<evidence type="ECO:0000259" key="5">
    <source>
        <dbReference type="PROSITE" id="PS50887"/>
    </source>
</evidence>
<evidence type="ECO:0000259" key="4">
    <source>
        <dbReference type="PROSITE" id="PS50883"/>
    </source>
</evidence>
<protein>
    <recommendedName>
        <fullName evidence="8">Diguanylate cyclase/phosphodiesterase with PAS/PAC sensor(S)</fullName>
    </recommendedName>
</protein>
<feature type="domain" description="PAS" evidence="2">
    <location>
        <begin position="9"/>
        <end position="64"/>
    </location>
</feature>
<dbReference type="Pfam" id="PF00563">
    <property type="entry name" value="EAL"/>
    <property type="match status" value="1"/>
</dbReference>
<dbReference type="PROSITE" id="PS50883">
    <property type="entry name" value="EAL"/>
    <property type="match status" value="1"/>
</dbReference>
<feature type="domain" description="EAL" evidence="4">
    <location>
        <begin position="435"/>
        <end position="688"/>
    </location>
</feature>
<sequence length="689" mass="76889">MSVSTIEPHADKLKYIFDNAKVGIAICNAVDNTLELVNPAFAHIHGYEPHELIGASPGNVFAPECMLRLEAHESTHSCAISDMAFETTHIRKDGSLVPVSVHITVIKDEHGTITQRMANIQDISERKNKEELLYKKEREFRSLAENSPDVIIRYNCEGQRIYVNPMGEKLFGCSADEIIGKTPLEGSPIPAEMMFMEKFHTVIQTGKSIEVETAFMIPNGGEGWGHMRIVPEFDMNGKIVSVLTIGRDITERKIIEKKIEHIAHHDALTGLPNRILVKERTEQIIANAKSTGTKAAFLFIDLDGFKAINDTMGHSVGDEVLKIVASRLMETIRPYDTISRQGGDEFLLIFSDVTDINDLLSVVEKLLLHIEDPFPITEYSLSLSASIGIALYPEHGETFDSLLQNADTAMYKAKESGKNGYCLYTEQMHHNLLGEFKLQNDLKSAISNNEFVVHYQPQIDLALNRITGVEALIRWEHPQYGTIMPMNFIPFAESNGLIVQIGQWVLEEACTQAALWHAKGIAITVAVNISAVQFKRGNLEAVVKKALDISGINPRFLELELTESILIHDAENILKTVRSLKELGIQLSIDDFGTGYSSLSYLKRFAVDKLKIDQSFVRDILRDQEDAAIVRTIIQIAKSLNLKTIAEGVEDASVLNVIGAYGCDEVQGYHFTKPLEASAFELFYANFRN</sequence>
<dbReference type="CDD" id="cd01948">
    <property type="entry name" value="EAL"/>
    <property type="match status" value="1"/>
</dbReference>
<dbReference type="Pfam" id="PF00990">
    <property type="entry name" value="GGDEF"/>
    <property type="match status" value="1"/>
</dbReference>
<dbReference type="InterPro" id="IPR000160">
    <property type="entry name" value="GGDEF_dom"/>
</dbReference>
<comment type="caution">
    <text evidence="6">The sequence shown here is derived from an EMBL/GenBank/DDBJ whole genome shotgun (WGS) entry which is preliminary data.</text>
</comment>
<evidence type="ECO:0000313" key="6">
    <source>
        <dbReference type="EMBL" id="DAB37937.1"/>
    </source>
</evidence>
<dbReference type="NCBIfam" id="TIGR00254">
    <property type="entry name" value="GGDEF"/>
    <property type="match status" value="1"/>
</dbReference>
<dbReference type="SUPFAM" id="SSF55785">
    <property type="entry name" value="PYP-like sensor domain (PAS domain)"/>
    <property type="match status" value="2"/>
</dbReference>
<feature type="domain" description="PAC" evidence="3">
    <location>
        <begin position="209"/>
        <end position="261"/>
    </location>
</feature>
<dbReference type="CDD" id="cd01949">
    <property type="entry name" value="GGDEF"/>
    <property type="match status" value="1"/>
</dbReference>
<comment type="catalytic activity">
    <reaction evidence="1">
        <text>3',3'-c-di-GMP + H2O = 5'-phosphoguanylyl(3'-&gt;5')guanosine + H(+)</text>
        <dbReference type="Rhea" id="RHEA:24902"/>
        <dbReference type="ChEBI" id="CHEBI:15377"/>
        <dbReference type="ChEBI" id="CHEBI:15378"/>
        <dbReference type="ChEBI" id="CHEBI:58754"/>
        <dbReference type="ChEBI" id="CHEBI:58805"/>
        <dbReference type="EC" id="3.1.4.52"/>
    </reaction>
    <physiologicalReaction direction="left-to-right" evidence="1">
        <dbReference type="Rhea" id="RHEA:24903"/>
    </physiologicalReaction>
</comment>
<dbReference type="InterPro" id="IPR052155">
    <property type="entry name" value="Biofilm_reg_signaling"/>
</dbReference>
<dbReference type="SUPFAM" id="SSF141868">
    <property type="entry name" value="EAL domain-like"/>
    <property type="match status" value="1"/>
</dbReference>
<dbReference type="FunFam" id="3.20.20.450:FF:000001">
    <property type="entry name" value="Cyclic di-GMP phosphodiesterase yahA"/>
    <property type="match status" value="1"/>
</dbReference>
<organism evidence="6 7">
    <name type="scientific">Sulfuricurvum kujiense</name>
    <dbReference type="NCBI Taxonomy" id="148813"/>
    <lineage>
        <taxon>Bacteria</taxon>
        <taxon>Pseudomonadati</taxon>
        <taxon>Campylobacterota</taxon>
        <taxon>Epsilonproteobacteria</taxon>
        <taxon>Campylobacterales</taxon>
        <taxon>Sulfurimonadaceae</taxon>
        <taxon>Sulfuricurvum</taxon>
    </lineage>
</organism>
<dbReference type="Gene3D" id="3.20.20.450">
    <property type="entry name" value="EAL domain"/>
    <property type="match status" value="1"/>
</dbReference>
<reference evidence="6 7" key="1">
    <citation type="journal article" date="2017" name="Front. Microbiol.">
        <title>Comparative Genomic Analysis of the Class Epsilonproteobacteria and Proposed Reclassification to Epsilonbacteraeota (phyl. nov.).</title>
        <authorList>
            <person name="Waite D.W."/>
            <person name="Vanwonterghem I."/>
            <person name="Rinke C."/>
            <person name="Parks D.H."/>
            <person name="Zhang Y."/>
            <person name="Takai K."/>
            <person name="Sievert S.M."/>
            <person name="Simon J."/>
            <person name="Campbell B.J."/>
            <person name="Hanson T.E."/>
            <person name="Woyke T."/>
            <person name="Klotz M.G."/>
            <person name="Hugenholtz P."/>
        </authorList>
    </citation>
    <scope>NUCLEOTIDE SEQUENCE [LARGE SCALE GENOMIC DNA]</scope>
    <source>
        <strain evidence="6">UBA12443</strain>
    </source>
</reference>
<dbReference type="AlphaFoldDB" id="A0A2D3WGT1"/>
<evidence type="ECO:0008006" key="8">
    <source>
        <dbReference type="Google" id="ProtNLM"/>
    </source>
</evidence>
<proteinExistence type="predicted"/>
<dbReference type="InterPro" id="IPR000014">
    <property type="entry name" value="PAS"/>
</dbReference>
<dbReference type="CDD" id="cd00130">
    <property type="entry name" value="PAS"/>
    <property type="match status" value="2"/>
</dbReference>
<dbReference type="InterPro" id="IPR000700">
    <property type="entry name" value="PAS-assoc_C"/>
</dbReference>
<feature type="domain" description="PAS" evidence="2">
    <location>
        <begin position="136"/>
        <end position="184"/>
    </location>
</feature>
<dbReference type="PROSITE" id="PS50112">
    <property type="entry name" value="PAS"/>
    <property type="match status" value="2"/>
</dbReference>
<dbReference type="Gene3D" id="3.30.70.270">
    <property type="match status" value="1"/>
</dbReference>
<dbReference type="PROSITE" id="PS50113">
    <property type="entry name" value="PAC"/>
    <property type="match status" value="2"/>
</dbReference>
<dbReference type="GO" id="GO:0071111">
    <property type="term" value="F:cyclic-guanylate-specific phosphodiesterase activity"/>
    <property type="evidence" value="ECO:0007669"/>
    <property type="project" value="UniProtKB-EC"/>
</dbReference>
<dbReference type="InterPro" id="IPR001633">
    <property type="entry name" value="EAL_dom"/>
</dbReference>
<dbReference type="Gene3D" id="3.30.450.20">
    <property type="entry name" value="PAS domain"/>
    <property type="match status" value="2"/>
</dbReference>
<dbReference type="PANTHER" id="PTHR44757:SF2">
    <property type="entry name" value="BIOFILM ARCHITECTURE MAINTENANCE PROTEIN MBAA"/>
    <property type="match status" value="1"/>
</dbReference>
<dbReference type="InterPro" id="IPR013656">
    <property type="entry name" value="PAS_4"/>
</dbReference>
<name>A0A2D3WGT1_9BACT</name>
<accession>A0A2D3WGT1</accession>
<dbReference type="SMART" id="SM00267">
    <property type="entry name" value="GGDEF"/>
    <property type="match status" value="1"/>
</dbReference>
<evidence type="ECO:0000259" key="2">
    <source>
        <dbReference type="PROSITE" id="PS50112"/>
    </source>
</evidence>
<dbReference type="PANTHER" id="PTHR44757">
    <property type="entry name" value="DIGUANYLATE CYCLASE DGCP"/>
    <property type="match status" value="1"/>
</dbReference>
<dbReference type="InterPro" id="IPR029787">
    <property type="entry name" value="Nucleotide_cyclase"/>
</dbReference>
<dbReference type="PROSITE" id="PS50887">
    <property type="entry name" value="GGDEF"/>
    <property type="match status" value="1"/>
</dbReference>
<feature type="domain" description="GGDEF" evidence="5">
    <location>
        <begin position="293"/>
        <end position="426"/>
    </location>
</feature>
<gene>
    <name evidence="6" type="ORF">CFH83_08455</name>
</gene>
<dbReference type="InterPro" id="IPR035919">
    <property type="entry name" value="EAL_sf"/>
</dbReference>
<evidence type="ECO:0000256" key="1">
    <source>
        <dbReference type="ARBA" id="ARBA00051114"/>
    </source>
</evidence>
<dbReference type="InterPro" id="IPR043128">
    <property type="entry name" value="Rev_trsase/Diguanyl_cyclase"/>
</dbReference>
<dbReference type="SUPFAM" id="SSF55073">
    <property type="entry name" value="Nucleotide cyclase"/>
    <property type="match status" value="1"/>
</dbReference>
<dbReference type="InterPro" id="IPR001610">
    <property type="entry name" value="PAC"/>
</dbReference>
<dbReference type="Proteomes" id="UP000228859">
    <property type="component" value="Unassembled WGS sequence"/>
</dbReference>
<dbReference type="Pfam" id="PF08448">
    <property type="entry name" value="PAS_4"/>
    <property type="match status" value="1"/>
</dbReference>
<dbReference type="GO" id="GO:0071732">
    <property type="term" value="P:cellular response to nitric oxide"/>
    <property type="evidence" value="ECO:0007669"/>
    <property type="project" value="UniProtKB-ARBA"/>
</dbReference>
<dbReference type="Pfam" id="PF13426">
    <property type="entry name" value="PAS_9"/>
    <property type="match status" value="1"/>
</dbReference>
<dbReference type="FunFam" id="3.30.70.270:FF:000001">
    <property type="entry name" value="Diguanylate cyclase domain protein"/>
    <property type="match status" value="1"/>
</dbReference>
<feature type="domain" description="PAC" evidence="3">
    <location>
        <begin position="83"/>
        <end position="135"/>
    </location>
</feature>
<dbReference type="SMART" id="SM00086">
    <property type="entry name" value="PAC"/>
    <property type="match status" value="3"/>
</dbReference>
<dbReference type="EMBL" id="DLUI01000121">
    <property type="protein sequence ID" value="DAB37937.1"/>
    <property type="molecule type" value="Genomic_DNA"/>
</dbReference>
<dbReference type="SMART" id="SM00091">
    <property type="entry name" value="PAS"/>
    <property type="match status" value="2"/>
</dbReference>